<dbReference type="InterPro" id="IPR036028">
    <property type="entry name" value="SH3-like_dom_sf"/>
</dbReference>
<dbReference type="SMART" id="SM00326">
    <property type="entry name" value="SH3"/>
    <property type="match status" value="1"/>
</dbReference>
<dbReference type="Gene3D" id="2.30.30.40">
    <property type="entry name" value="SH3 Domains"/>
    <property type="match status" value="1"/>
</dbReference>
<comment type="caution">
    <text evidence="4">The sequence shown here is derived from an EMBL/GenBank/DDBJ whole genome shotgun (WGS) entry which is preliminary data.</text>
</comment>
<gene>
    <name evidence="4" type="ORF">B0H16DRAFT_1237507</name>
</gene>
<proteinExistence type="predicted"/>
<feature type="domain" description="SH3" evidence="3">
    <location>
        <begin position="1"/>
        <end position="55"/>
    </location>
</feature>
<accession>A0AAD7N5W0</accession>
<dbReference type="PANTHER" id="PTHR14167:SF120">
    <property type="entry name" value="AER140CP"/>
    <property type="match status" value="1"/>
</dbReference>
<dbReference type="PRINTS" id="PR00452">
    <property type="entry name" value="SH3DOMAIN"/>
</dbReference>
<keyword evidence="5" id="KW-1185">Reference proteome</keyword>
<dbReference type="EMBL" id="JARKIB010000082">
    <property type="protein sequence ID" value="KAJ7745712.1"/>
    <property type="molecule type" value="Genomic_DNA"/>
</dbReference>
<reference evidence="4" key="1">
    <citation type="submission" date="2023-03" db="EMBL/GenBank/DDBJ databases">
        <title>Massive genome expansion in bonnet fungi (Mycena s.s.) driven by repeated elements and novel gene families across ecological guilds.</title>
        <authorList>
            <consortium name="Lawrence Berkeley National Laboratory"/>
            <person name="Harder C.B."/>
            <person name="Miyauchi S."/>
            <person name="Viragh M."/>
            <person name="Kuo A."/>
            <person name="Thoen E."/>
            <person name="Andreopoulos B."/>
            <person name="Lu D."/>
            <person name="Skrede I."/>
            <person name="Drula E."/>
            <person name="Henrissat B."/>
            <person name="Morin E."/>
            <person name="Kohler A."/>
            <person name="Barry K."/>
            <person name="LaButti K."/>
            <person name="Morin E."/>
            <person name="Salamov A."/>
            <person name="Lipzen A."/>
            <person name="Mereny Z."/>
            <person name="Hegedus B."/>
            <person name="Baldrian P."/>
            <person name="Stursova M."/>
            <person name="Weitz H."/>
            <person name="Taylor A."/>
            <person name="Grigoriev I.V."/>
            <person name="Nagy L.G."/>
            <person name="Martin F."/>
            <person name="Kauserud H."/>
        </authorList>
    </citation>
    <scope>NUCLEOTIDE SEQUENCE</scope>
    <source>
        <strain evidence="4">CBHHK182m</strain>
    </source>
</reference>
<evidence type="ECO:0000313" key="5">
    <source>
        <dbReference type="Proteomes" id="UP001215598"/>
    </source>
</evidence>
<evidence type="ECO:0000256" key="2">
    <source>
        <dbReference type="PROSITE-ProRule" id="PRU00192"/>
    </source>
</evidence>
<dbReference type="PANTHER" id="PTHR14167">
    <property type="entry name" value="SH3 DOMAIN-CONTAINING"/>
    <property type="match status" value="1"/>
</dbReference>
<dbReference type="SUPFAM" id="SSF50044">
    <property type="entry name" value="SH3-domain"/>
    <property type="match status" value="1"/>
</dbReference>
<dbReference type="PROSITE" id="PS50002">
    <property type="entry name" value="SH3"/>
    <property type="match status" value="1"/>
</dbReference>
<evidence type="ECO:0000256" key="1">
    <source>
        <dbReference type="ARBA" id="ARBA00022443"/>
    </source>
</evidence>
<feature type="non-terminal residue" evidence="4">
    <location>
        <position position="1"/>
    </location>
</feature>
<dbReference type="Pfam" id="PF07653">
    <property type="entry name" value="SH3_2"/>
    <property type="match status" value="1"/>
</dbReference>
<sequence length="55" mass="6460">YVMAMHDYAPQHQPEDTTCLSFRAGQVIHVLNRDSSGWWYGELEGRRGWFPSNYV</sequence>
<dbReference type="InterPro" id="IPR050384">
    <property type="entry name" value="Endophilin_SH3RF"/>
</dbReference>
<dbReference type="Proteomes" id="UP001215598">
    <property type="component" value="Unassembled WGS sequence"/>
</dbReference>
<dbReference type="FunFam" id="2.30.30.40:FF:000072">
    <property type="entry name" value="Unconventional Myosin IB"/>
    <property type="match status" value="1"/>
</dbReference>
<evidence type="ECO:0000259" key="3">
    <source>
        <dbReference type="PROSITE" id="PS50002"/>
    </source>
</evidence>
<name>A0AAD7N5W0_9AGAR</name>
<protein>
    <submittedName>
        <fullName evidence="4">SH3 domain-containing protein</fullName>
    </submittedName>
</protein>
<keyword evidence="1 2" id="KW-0728">SH3 domain</keyword>
<evidence type="ECO:0000313" key="4">
    <source>
        <dbReference type="EMBL" id="KAJ7745712.1"/>
    </source>
</evidence>
<feature type="non-terminal residue" evidence="4">
    <location>
        <position position="55"/>
    </location>
</feature>
<dbReference type="AlphaFoldDB" id="A0AAD7N5W0"/>
<dbReference type="InterPro" id="IPR001452">
    <property type="entry name" value="SH3_domain"/>
</dbReference>
<organism evidence="4 5">
    <name type="scientific">Mycena metata</name>
    <dbReference type="NCBI Taxonomy" id="1033252"/>
    <lineage>
        <taxon>Eukaryota</taxon>
        <taxon>Fungi</taxon>
        <taxon>Dikarya</taxon>
        <taxon>Basidiomycota</taxon>
        <taxon>Agaricomycotina</taxon>
        <taxon>Agaricomycetes</taxon>
        <taxon>Agaricomycetidae</taxon>
        <taxon>Agaricales</taxon>
        <taxon>Marasmiineae</taxon>
        <taxon>Mycenaceae</taxon>
        <taxon>Mycena</taxon>
    </lineage>
</organism>